<feature type="transmembrane region" description="Helical" evidence="6">
    <location>
        <begin position="72"/>
        <end position="91"/>
    </location>
</feature>
<dbReference type="STRING" id="1209989.TepRe1_2226"/>
<feature type="transmembrane region" description="Helical" evidence="6">
    <location>
        <begin position="305"/>
        <end position="322"/>
    </location>
</feature>
<dbReference type="eggNOG" id="COG2814">
    <property type="taxonomic scope" value="Bacteria"/>
</dbReference>
<evidence type="ECO:0000256" key="2">
    <source>
        <dbReference type="ARBA" id="ARBA00022448"/>
    </source>
</evidence>
<feature type="transmembrane region" description="Helical" evidence="6">
    <location>
        <begin position="97"/>
        <end position="123"/>
    </location>
</feature>
<dbReference type="RefSeq" id="WP_013779267.1">
    <property type="nucleotide sequence ID" value="NC_015519.1"/>
</dbReference>
<dbReference type="GO" id="GO:0005886">
    <property type="term" value="C:plasma membrane"/>
    <property type="evidence" value="ECO:0007669"/>
    <property type="project" value="UniProtKB-SubCell"/>
</dbReference>
<dbReference type="InterPro" id="IPR020846">
    <property type="entry name" value="MFS_dom"/>
</dbReference>
<dbReference type="KEGG" id="tae:TepiRe1_2394"/>
<keyword evidence="9" id="KW-1185">Reference proteome</keyword>
<accession>L0S272</accession>
<dbReference type="OrthoDB" id="9793415at2"/>
<evidence type="ECO:0000313" key="9">
    <source>
        <dbReference type="Proteomes" id="UP000010802"/>
    </source>
</evidence>
<dbReference type="PANTHER" id="PTHR11360">
    <property type="entry name" value="MONOCARBOXYLATE TRANSPORTER"/>
    <property type="match status" value="1"/>
</dbReference>
<dbReference type="PATRIC" id="fig|1209989.3.peg.2753"/>
<accession>F4LS09</accession>
<dbReference type="Pfam" id="PF07690">
    <property type="entry name" value="MFS_1"/>
    <property type="match status" value="1"/>
</dbReference>
<organism evidence="8 9">
    <name type="scientific">Tepidanaerobacter acetatoxydans (strain DSM 21804 / JCM 16047 / Re1)</name>
    <dbReference type="NCBI Taxonomy" id="1209989"/>
    <lineage>
        <taxon>Bacteria</taxon>
        <taxon>Bacillati</taxon>
        <taxon>Bacillota</taxon>
        <taxon>Clostridia</taxon>
        <taxon>Thermosediminibacterales</taxon>
        <taxon>Tepidanaerobacteraceae</taxon>
        <taxon>Tepidanaerobacter</taxon>
    </lineage>
</organism>
<dbReference type="EMBL" id="HF563609">
    <property type="protein sequence ID" value="CCP27236.1"/>
    <property type="molecule type" value="Genomic_DNA"/>
</dbReference>
<feature type="transmembrane region" description="Helical" evidence="6">
    <location>
        <begin position="7"/>
        <end position="25"/>
    </location>
</feature>
<evidence type="ECO:0000256" key="5">
    <source>
        <dbReference type="ARBA" id="ARBA00023136"/>
    </source>
</evidence>
<dbReference type="InterPro" id="IPR011701">
    <property type="entry name" value="MFS"/>
</dbReference>
<dbReference type="Gene3D" id="1.20.1250.20">
    <property type="entry name" value="MFS general substrate transporter like domains"/>
    <property type="match status" value="2"/>
</dbReference>
<feature type="transmembrane region" description="Helical" evidence="6">
    <location>
        <begin position="251"/>
        <end position="269"/>
    </location>
</feature>
<protein>
    <submittedName>
        <fullName evidence="8">Major facilitator superfamily MFS_1</fullName>
    </submittedName>
</protein>
<evidence type="ECO:0000256" key="4">
    <source>
        <dbReference type="ARBA" id="ARBA00022989"/>
    </source>
</evidence>
<feature type="transmembrane region" description="Helical" evidence="6">
    <location>
        <begin position="130"/>
        <end position="150"/>
    </location>
</feature>
<sequence>MEKRNQYVIVGVIVMLLAGVVYAWPVLSEPIGREFAEISATKLSFTFTLCMISFCLGGILGGILQKRTSPKIILLASGILFALGFIASSRVKEISALYFTYGVLAGLASGLAYNTVMSVVIPWFQDCQGLISGVLLMGFGFGSMILGYVYTACTQDQIGAWRNTFIEFGILIALVCCLSAIFLKKKPLQDGTNIEINDSNDDTPPFQMFTKGLFWLYFLWAVLLSASGLALIAQARSFAGIIANNYSSETIAFIVGLISIFNGVGRIFFGAIYDRIGRKKTMLLITIIFLVAVVTLILAQLKNSFIFMIIAFITAGFSYGGITPTNSAFVYSEYGELHYSENLAFINLNLLFASFGGTISGYLYDYYGSFLSTFFAMLLAGTLSMFIVFLMNRMTKEE</sequence>
<evidence type="ECO:0000256" key="6">
    <source>
        <dbReference type="SAM" id="Phobius"/>
    </source>
</evidence>
<dbReference type="InterPro" id="IPR050327">
    <property type="entry name" value="Proton-linked_MCT"/>
</dbReference>
<proteinExistence type="predicted"/>
<evidence type="ECO:0000259" key="7">
    <source>
        <dbReference type="PROSITE" id="PS50850"/>
    </source>
</evidence>
<name>F4LS09_TEPAE</name>
<dbReference type="AlphaFoldDB" id="F4LS09"/>
<gene>
    <name evidence="8" type="ordered locus">TEPIRE1_2394</name>
</gene>
<dbReference type="GO" id="GO:0022857">
    <property type="term" value="F:transmembrane transporter activity"/>
    <property type="evidence" value="ECO:0007669"/>
    <property type="project" value="InterPro"/>
</dbReference>
<feature type="transmembrane region" description="Helical" evidence="6">
    <location>
        <begin position="281"/>
        <end position="299"/>
    </location>
</feature>
<feature type="transmembrane region" description="Helical" evidence="6">
    <location>
        <begin position="165"/>
        <end position="183"/>
    </location>
</feature>
<feature type="transmembrane region" description="Helical" evidence="6">
    <location>
        <begin position="214"/>
        <end position="239"/>
    </location>
</feature>
<feature type="transmembrane region" description="Helical" evidence="6">
    <location>
        <begin position="370"/>
        <end position="391"/>
    </location>
</feature>
<dbReference type="Proteomes" id="UP000010802">
    <property type="component" value="Chromosome"/>
</dbReference>
<dbReference type="SUPFAM" id="SSF103473">
    <property type="entry name" value="MFS general substrate transporter"/>
    <property type="match status" value="1"/>
</dbReference>
<feature type="transmembrane region" description="Helical" evidence="6">
    <location>
        <begin position="343"/>
        <end position="364"/>
    </location>
</feature>
<dbReference type="PROSITE" id="PS50850">
    <property type="entry name" value="MFS"/>
    <property type="match status" value="1"/>
</dbReference>
<reference evidence="9" key="1">
    <citation type="journal article" date="2013" name="Genome Announc.">
        <title>First genome sequence of a syntrophic acetate-oxidizing bacterium, Tepidanaerobacter acetatoxydans strain Re1.</title>
        <authorList>
            <person name="Manzoor S."/>
            <person name="Bongcam-Rudloff E."/>
            <person name="Schnurer A."/>
            <person name="Muller B."/>
        </authorList>
    </citation>
    <scope>NUCLEOTIDE SEQUENCE [LARGE SCALE GENOMIC DNA]</scope>
    <source>
        <strain evidence="9">Re1</strain>
    </source>
</reference>
<feature type="transmembrane region" description="Helical" evidence="6">
    <location>
        <begin position="45"/>
        <end position="65"/>
    </location>
</feature>
<keyword evidence="4 6" id="KW-1133">Transmembrane helix</keyword>
<evidence type="ECO:0000313" key="8">
    <source>
        <dbReference type="EMBL" id="CCP27236.1"/>
    </source>
</evidence>
<dbReference type="InterPro" id="IPR036259">
    <property type="entry name" value="MFS_trans_sf"/>
</dbReference>
<keyword evidence="2" id="KW-0813">Transport</keyword>
<dbReference type="KEGG" id="tep:TepRe1_2226"/>
<keyword evidence="5 6" id="KW-0472">Membrane</keyword>
<keyword evidence="3 6" id="KW-0812">Transmembrane</keyword>
<comment type="subcellular location">
    <subcellularLocation>
        <location evidence="1">Cell membrane</location>
        <topology evidence="1">Multi-pass membrane protein</topology>
    </subcellularLocation>
</comment>
<feature type="domain" description="Major facilitator superfamily (MFS) profile" evidence="7">
    <location>
        <begin position="1"/>
        <end position="396"/>
    </location>
</feature>
<dbReference type="HOGENOM" id="CLU_001265_59_7_9"/>
<evidence type="ECO:0000256" key="1">
    <source>
        <dbReference type="ARBA" id="ARBA00004651"/>
    </source>
</evidence>
<evidence type="ECO:0000256" key="3">
    <source>
        <dbReference type="ARBA" id="ARBA00022692"/>
    </source>
</evidence>